<dbReference type="AlphaFoldDB" id="A0A829YNZ9"/>
<proteinExistence type="predicted"/>
<dbReference type="Proteomes" id="UP000445000">
    <property type="component" value="Unassembled WGS sequence"/>
</dbReference>
<dbReference type="RefSeq" id="WP_161816161.1">
    <property type="nucleotide sequence ID" value="NZ_BLJN01000009.1"/>
</dbReference>
<comment type="caution">
    <text evidence="1">The sequence shown here is derived from an EMBL/GenBank/DDBJ whole genome shotgun (WGS) entry which is preliminary data.</text>
</comment>
<evidence type="ECO:0000313" key="1">
    <source>
        <dbReference type="EMBL" id="GFE84572.1"/>
    </source>
</evidence>
<name>A0A829YNZ9_9GAMM</name>
<sequence length="192" mass="21531">MLPNSIEIANAEAAPLADWTPEQQIAQMLELCEAQVESATCESDLAVDSLVKAFSGLAETARAMKAAAAKFTPEQRAALGDLDLKKQMEAIERQMTSAVVAFQFYDKLTQRLGHVRYSLSTLALFVCDRAQATQREQWRRLFTTLKRLYRTEEEKQIFQMMVEGASADEARDHIHQSTQTIRVGTAGDIELF</sequence>
<reference evidence="2" key="1">
    <citation type="submission" date="2020-01" db="EMBL/GenBank/DDBJ databases">
        <title>'Steroidobacter agaridevorans' sp. nov., agar-degrading bacteria isolated from rhizosphere soils.</title>
        <authorList>
            <person name="Ikenaga M."/>
            <person name="Kataoka M."/>
            <person name="Murouchi A."/>
            <person name="Katsuragi S."/>
            <person name="Sakai M."/>
        </authorList>
    </citation>
    <scope>NUCLEOTIDE SEQUENCE [LARGE SCALE GENOMIC DNA]</scope>
    <source>
        <strain evidence="2">YU21-B</strain>
    </source>
</reference>
<evidence type="ECO:0000313" key="2">
    <source>
        <dbReference type="Proteomes" id="UP000445000"/>
    </source>
</evidence>
<keyword evidence="2" id="KW-1185">Reference proteome</keyword>
<dbReference type="EMBL" id="BLJN01000009">
    <property type="protein sequence ID" value="GFE84572.1"/>
    <property type="molecule type" value="Genomic_DNA"/>
</dbReference>
<accession>A0A829YNZ9</accession>
<protein>
    <submittedName>
        <fullName evidence="1">Uncharacterized protein</fullName>
    </submittedName>
</protein>
<gene>
    <name evidence="1" type="ORF">GCM10011487_65720</name>
</gene>
<organism evidence="1 2">
    <name type="scientific">Steroidobacter agaridevorans</name>
    <dbReference type="NCBI Taxonomy" id="2695856"/>
    <lineage>
        <taxon>Bacteria</taxon>
        <taxon>Pseudomonadati</taxon>
        <taxon>Pseudomonadota</taxon>
        <taxon>Gammaproteobacteria</taxon>
        <taxon>Steroidobacterales</taxon>
        <taxon>Steroidobacteraceae</taxon>
        <taxon>Steroidobacter</taxon>
    </lineage>
</organism>